<evidence type="ECO:0000256" key="2">
    <source>
        <dbReference type="ARBA" id="ARBA00023002"/>
    </source>
</evidence>
<dbReference type="GeneID" id="78274807"/>
<keyword evidence="2" id="KW-0560">Oxidoreductase</keyword>
<dbReference type="PANTHER" id="PTHR21363">
    <property type="entry name" value="PREPHENATE DEHYDROGENASE"/>
    <property type="match status" value="1"/>
</dbReference>
<sequence length="278" mass="31567">MKTIGIVGLGVMGASFAMRCKQLGYIVYGIDIDHETIEYALDHDMIDEGDTKGDGSLWKCDMVLLALYPKQLKSWIEQNQKELKPGTLLLEISGVKSNISKELQNILRPDLELLSIHPMCGRESRGIRFADPKIFENANFIIIPLENNSTKAVVAISAFAKELGCKNIGVLSVEEHDRMIGFLSQLTHVIAVSLMNTHENAHLVEYTGDSFRDLTRIAKINEDMWSELFVLNKEILLDEIDQFMASIQNFRTLLQNEDIDGMKKEFIQSTDRRKKFDQ</sequence>
<reference evidence="5 6" key="1">
    <citation type="submission" date="2016-11" db="EMBL/GenBank/DDBJ databases">
        <title>Description of two novel members of the family Erysipelotrichaceae: Ileibacterium lipovorans gen. nov., sp. nov. and Dubosiella newyorkensis, gen. nov., sp. nov.</title>
        <authorList>
            <person name="Cox L.M."/>
            <person name="Sohn J."/>
            <person name="Tyrrell K.L."/>
            <person name="Citron D.M."/>
            <person name="Lawson P.A."/>
            <person name="Patel N.B."/>
            <person name="Iizumi T."/>
            <person name="Perez-Perez G.I."/>
            <person name="Goldstein E.J."/>
            <person name="Blaser M.J."/>
        </authorList>
    </citation>
    <scope>NUCLEOTIDE SEQUENCE [LARGE SCALE GENOMIC DNA]</scope>
    <source>
        <strain evidence="5 6">NYU-BL-A4</strain>
    </source>
</reference>
<dbReference type="GO" id="GO:0004665">
    <property type="term" value="F:prephenate dehydrogenase (NADP+) activity"/>
    <property type="evidence" value="ECO:0007669"/>
    <property type="project" value="InterPro"/>
</dbReference>
<dbReference type="Gene3D" id="1.10.3660.10">
    <property type="entry name" value="6-phosphogluconate dehydrogenase C-terminal like domain"/>
    <property type="match status" value="1"/>
</dbReference>
<dbReference type="PANTHER" id="PTHR21363:SF0">
    <property type="entry name" value="PREPHENATE DEHYDROGENASE [NADP(+)]"/>
    <property type="match status" value="1"/>
</dbReference>
<dbReference type="Pfam" id="PF02153">
    <property type="entry name" value="PDH_N"/>
    <property type="match status" value="1"/>
</dbReference>
<dbReference type="Proteomes" id="UP000186705">
    <property type="component" value="Unassembled WGS sequence"/>
</dbReference>
<dbReference type="RefSeq" id="WP_076340693.1">
    <property type="nucleotide sequence ID" value="NZ_JBGNFS010000002.1"/>
</dbReference>
<dbReference type="InterPro" id="IPR008927">
    <property type="entry name" value="6-PGluconate_DH-like_C_sf"/>
</dbReference>
<feature type="domain" description="Prephenate/arogenate dehydrogenase" evidence="4">
    <location>
        <begin position="2"/>
        <end position="278"/>
    </location>
</feature>
<dbReference type="InterPro" id="IPR050812">
    <property type="entry name" value="Preph/Arog_dehydrog"/>
</dbReference>
<organism evidence="5 6">
    <name type="scientific">Dubosiella newyorkensis</name>
    <dbReference type="NCBI Taxonomy" id="1862672"/>
    <lineage>
        <taxon>Bacteria</taxon>
        <taxon>Bacillati</taxon>
        <taxon>Bacillota</taxon>
        <taxon>Erysipelotrichia</taxon>
        <taxon>Erysipelotrichales</taxon>
        <taxon>Erysipelotrichaceae</taxon>
        <taxon>Dubosiella</taxon>
    </lineage>
</organism>
<dbReference type="OrthoDB" id="9802008at2"/>
<gene>
    <name evidence="5" type="ORF">BO225_02445</name>
</gene>
<dbReference type="EMBL" id="MPKA01000044">
    <property type="protein sequence ID" value="OLU47720.1"/>
    <property type="molecule type" value="Genomic_DNA"/>
</dbReference>
<evidence type="ECO:0000256" key="1">
    <source>
        <dbReference type="ARBA" id="ARBA00007964"/>
    </source>
</evidence>
<accession>A0A1U7NQ35</accession>
<dbReference type="GO" id="GO:0008977">
    <property type="term" value="F:prephenate dehydrogenase (NAD+) activity"/>
    <property type="evidence" value="ECO:0007669"/>
    <property type="project" value="InterPro"/>
</dbReference>
<evidence type="ECO:0000259" key="4">
    <source>
        <dbReference type="PROSITE" id="PS51176"/>
    </source>
</evidence>
<name>A0A1U7NQ35_9FIRM</name>
<dbReference type="InterPro" id="IPR046825">
    <property type="entry name" value="PDH_C"/>
</dbReference>
<evidence type="ECO:0000256" key="3">
    <source>
        <dbReference type="ARBA" id="ARBA00029440"/>
    </source>
</evidence>
<dbReference type="Pfam" id="PF20463">
    <property type="entry name" value="PDH_C"/>
    <property type="match status" value="1"/>
</dbReference>
<evidence type="ECO:0000313" key="5">
    <source>
        <dbReference type="EMBL" id="OLU47720.1"/>
    </source>
</evidence>
<comment type="caution">
    <text evidence="5">The sequence shown here is derived from an EMBL/GenBank/DDBJ whole genome shotgun (WGS) entry which is preliminary data.</text>
</comment>
<protein>
    <submittedName>
        <fullName evidence="5">Prephenate dehydrogenase</fullName>
    </submittedName>
</protein>
<proteinExistence type="inferred from homology"/>
<dbReference type="InterPro" id="IPR003099">
    <property type="entry name" value="Prephen_DH"/>
</dbReference>
<dbReference type="STRING" id="1862672.BO225_02445"/>
<dbReference type="InterPro" id="IPR036291">
    <property type="entry name" value="NAD(P)-bd_dom_sf"/>
</dbReference>
<dbReference type="InterPro" id="IPR046826">
    <property type="entry name" value="PDH_N"/>
</dbReference>
<comment type="pathway">
    <text evidence="3">Amino-acid biosynthesis.</text>
</comment>
<dbReference type="SUPFAM" id="SSF51735">
    <property type="entry name" value="NAD(P)-binding Rossmann-fold domains"/>
    <property type="match status" value="1"/>
</dbReference>
<dbReference type="PROSITE" id="PS51176">
    <property type="entry name" value="PDH_ADH"/>
    <property type="match status" value="1"/>
</dbReference>
<dbReference type="AlphaFoldDB" id="A0A1U7NQ35"/>
<dbReference type="Gene3D" id="3.40.50.720">
    <property type="entry name" value="NAD(P)-binding Rossmann-like Domain"/>
    <property type="match status" value="1"/>
</dbReference>
<dbReference type="GO" id="GO:0070403">
    <property type="term" value="F:NAD+ binding"/>
    <property type="evidence" value="ECO:0007669"/>
    <property type="project" value="InterPro"/>
</dbReference>
<evidence type="ECO:0000313" key="6">
    <source>
        <dbReference type="Proteomes" id="UP000186705"/>
    </source>
</evidence>
<comment type="similarity">
    <text evidence="1">Belongs to the prephenate/arogenate dehydrogenase family.</text>
</comment>
<dbReference type="GO" id="GO:0006571">
    <property type="term" value="P:tyrosine biosynthetic process"/>
    <property type="evidence" value="ECO:0007669"/>
    <property type="project" value="InterPro"/>
</dbReference>
<keyword evidence="6" id="KW-1185">Reference proteome</keyword>
<dbReference type="SUPFAM" id="SSF48179">
    <property type="entry name" value="6-phosphogluconate dehydrogenase C-terminal domain-like"/>
    <property type="match status" value="1"/>
</dbReference>